<dbReference type="OrthoDB" id="3128234at2759"/>
<keyword evidence="1" id="KW-0472">Membrane</keyword>
<dbReference type="AlphaFoldDB" id="A0A8H5FUF7"/>
<gene>
    <name evidence="2" type="ORF">D9757_013075</name>
</gene>
<proteinExistence type="predicted"/>
<sequence length="154" mass="17131">MVTADLDCASYMQRSLTIWNLWIDGDLDERFGMALKGNFHLVFSLCLNVLATAFIAYKASRITTSMFERARRYGGTQTQKILWIMVDSGVVFCVLQCMYFAVSISASLSKKVPDGPIITVFGTYSVIVQLLSAVLLPLYPTTVIVLSNLIINTQ</sequence>
<feature type="transmembrane region" description="Helical" evidence="1">
    <location>
        <begin position="39"/>
        <end position="60"/>
    </location>
</feature>
<keyword evidence="1" id="KW-0812">Transmembrane</keyword>
<accession>A0A8H5FUF7</accession>
<keyword evidence="1" id="KW-1133">Transmembrane helix</keyword>
<dbReference type="EMBL" id="JAACJN010000299">
    <property type="protein sequence ID" value="KAF5350185.1"/>
    <property type="molecule type" value="Genomic_DNA"/>
</dbReference>
<feature type="transmembrane region" description="Helical" evidence="1">
    <location>
        <begin position="126"/>
        <end position="151"/>
    </location>
</feature>
<reference evidence="2 3" key="1">
    <citation type="journal article" date="2020" name="ISME J.">
        <title>Uncovering the hidden diversity of litter-decomposition mechanisms in mushroom-forming fungi.</title>
        <authorList>
            <person name="Floudas D."/>
            <person name="Bentzer J."/>
            <person name="Ahren D."/>
            <person name="Johansson T."/>
            <person name="Persson P."/>
            <person name="Tunlid A."/>
        </authorList>
    </citation>
    <scope>NUCLEOTIDE SEQUENCE [LARGE SCALE GENOMIC DNA]</scope>
    <source>
        <strain evidence="2 3">CBS 406.79</strain>
    </source>
</reference>
<evidence type="ECO:0000313" key="3">
    <source>
        <dbReference type="Proteomes" id="UP000518752"/>
    </source>
</evidence>
<organism evidence="2 3">
    <name type="scientific">Collybiopsis confluens</name>
    <dbReference type="NCBI Taxonomy" id="2823264"/>
    <lineage>
        <taxon>Eukaryota</taxon>
        <taxon>Fungi</taxon>
        <taxon>Dikarya</taxon>
        <taxon>Basidiomycota</taxon>
        <taxon>Agaricomycotina</taxon>
        <taxon>Agaricomycetes</taxon>
        <taxon>Agaricomycetidae</taxon>
        <taxon>Agaricales</taxon>
        <taxon>Marasmiineae</taxon>
        <taxon>Omphalotaceae</taxon>
        <taxon>Collybiopsis</taxon>
    </lineage>
</organism>
<name>A0A8H5FUF7_9AGAR</name>
<protein>
    <submittedName>
        <fullName evidence="2">Uncharacterized protein</fullName>
    </submittedName>
</protein>
<feature type="transmembrane region" description="Helical" evidence="1">
    <location>
        <begin position="81"/>
        <end position="106"/>
    </location>
</feature>
<comment type="caution">
    <text evidence="2">The sequence shown here is derived from an EMBL/GenBank/DDBJ whole genome shotgun (WGS) entry which is preliminary data.</text>
</comment>
<dbReference type="Proteomes" id="UP000518752">
    <property type="component" value="Unassembled WGS sequence"/>
</dbReference>
<evidence type="ECO:0000256" key="1">
    <source>
        <dbReference type="SAM" id="Phobius"/>
    </source>
</evidence>
<keyword evidence="3" id="KW-1185">Reference proteome</keyword>
<evidence type="ECO:0000313" key="2">
    <source>
        <dbReference type="EMBL" id="KAF5350185.1"/>
    </source>
</evidence>